<evidence type="ECO:0000313" key="9">
    <source>
        <dbReference type="Proteomes" id="UP000085678"/>
    </source>
</evidence>
<keyword evidence="4" id="KW-0325">Glycoprotein</keyword>
<evidence type="ECO:0000256" key="1">
    <source>
        <dbReference type="ARBA" id="ARBA00022659"/>
    </source>
</evidence>
<evidence type="ECO:0000256" key="4">
    <source>
        <dbReference type="ARBA" id="ARBA00023180"/>
    </source>
</evidence>
<dbReference type="PANTHER" id="PTHR19325:SF575">
    <property type="entry name" value="LOCOMOTION-RELATED PROTEIN HIKARU GENKI"/>
    <property type="match status" value="1"/>
</dbReference>
<sequence length="652" mass="71229">MDNSMSNCEEGFGLSGGFQYFFHHCSGSSCSSPCDDGACIDRTTCGCYKGRCGKTCANETTCDVSPVNTVDNSTSVVRYGEKVSYRCHSGFATAGKSSGTATCMVNGFLDHPIHCKQVTCQFPEIDENMVMSSKRGTFYVDNSVFVFCKTGFRFPNSTKISSFTCREDGRFHPKLQRCERIQCPVPDEDTNLLALSTPPYVYLDYVEFRCEDGYAVPGRDDGTLGAVCAGSGVFDFGGMDFGNGSTNIPVCTPKLCPNMRLPPGIKLLGQRHISTGSSPIIGITCRPGFIFENGNDSVSIPCRKNVTFGYDFPNCVRRACTIANNAHMDYDLDDNRNMHQPIYFEDTVKMKCKQGYKFLDGATSRVVTCGESGDFHPICAGVRCKLPKVNNGVLVAPTSENYEYGDVVTFTCESGKTIKFVAANGVVGYSENNSISDRCTMHGEFGILTVSCSSGPSAEKQAIEASANSGDVGPMVGGLTAAVLVIAFVVGIALYVRHLRKSSVGDLAFASMDSNRSDDQSRKNPDMYVYVENDFTRIARWQIHDQESKPQKTEQRSQTGHKNGPTEGSTTNARGIKQDTVDLSDDVILVENELYKSDLEADDKERTNESEYYSEARYSTVGESEVVENTTYDSVVLLVDNEIYESGDDVGQ</sequence>
<gene>
    <name evidence="10" type="primary">LOC106176172</name>
</gene>
<keyword evidence="9" id="KW-1185">Reference proteome</keyword>
<evidence type="ECO:0000256" key="6">
    <source>
        <dbReference type="SAM" id="MobiDB-lite"/>
    </source>
</evidence>
<dbReference type="RefSeq" id="XP_013413883.1">
    <property type="nucleotide sequence ID" value="XM_013558429.1"/>
</dbReference>
<dbReference type="KEGG" id="lak:106176172"/>
<feature type="compositionally biased region" description="Basic and acidic residues" evidence="6">
    <location>
        <begin position="545"/>
        <end position="555"/>
    </location>
</feature>
<keyword evidence="7" id="KW-0812">Transmembrane</keyword>
<keyword evidence="2" id="KW-0677">Repeat</keyword>
<name>A0A1S3JU82_LINAN</name>
<keyword evidence="7" id="KW-0472">Membrane</keyword>
<evidence type="ECO:0000256" key="3">
    <source>
        <dbReference type="ARBA" id="ARBA00023157"/>
    </source>
</evidence>
<dbReference type="PROSITE" id="PS50923">
    <property type="entry name" value="SUSHI"/>
    <property type="match status" value="3"/>
</dbReference>
<feature type="region of interest" description="Disordered" evidence="6">
    <location>
        <begin position="600"/>
        <end position="621"/>
    </location>
</feature>
<feature type="region of interest" description="Disordered" evidence="6">
    <location>
        <begin position="545"/>
        <end position="577"/>
    </location>
</feature>
<proteinExistence type="predicted"/>
<feature type="transmembrane region" description="Helical" evidence="7">
    <location>
        <begin position="475"/>
        <end position="496"/>
    </location>
</feature>
<dbReference type="GeneID" id="106176172"/>
<feature type="domain" description="Sushi" evidence="8">
    <location>
        <begin position="181"/>
        <end position="253"/>
    </location>
</feature>
<dbReference type="Proteomes" id="UP000085678">
    <property type="component" value="Unplaced"/>
</dbReference>
<keyword evidence="7" id="KW-1133">Transmembrane helix</keyword>
<dbReference type="CDD" id="cd00033">
    <property type="entry name" value="CCP"/>
    <property type="match status" value="3"/>
</dbReference>
<dbReference type="OrthoDB" id="6127264at2759"/>
<dbReference type="SUPFAM" id="SSF57535">
    <property type="entry name" value="Complement control module/SCR domain"/>
    <property type="match status" value="4"/>
</dbReference>
<reference evidence="10" key="1">
    <citation type="submission" date="2025-08" db="UniProtKB">
        <authorList>
            <consortium name="RefSeq"/>
        </authorList>
    </citation>
    <scope>IDENTIFICATION</scope>
    <source>
        <tissue evidence="10">Gonads</tissue>
    </source>
</reference>
<comment type="caution">
    <text evidence="5">Lacks conserved residue(s) required for the propagation of feature annotation.</text>
</comment>
<evidence type="ECO:0000256" key="7">
    <source>
        <dbReference type="SAM" id="Phobius"/>
    </source>
</evidence>
<protein>
    <submittedName>
        <fullName evidence="10">C4b-binding protein alpha chain-like</fullName>
    </submittedName>
</protein>
<feature type="compositionally biased region" description="Polar residues" evidence="6">
    <location>
        <begin position="556"/>
        <end position="573"/>
    </location>
</feature>
<dbReference type="InterPro" id="IPR035976">
    <property type="entry name" value="Sushi/SCR/CCP_sf"/>
</dbReference>
<organism evidence="9 10">
    <name type="scientific">Lingula anatina</name>
    <name type="common">Brachiopod</name>
    <name type="synonym">Lingula unguis</name>
    <dbReference type="NCBI Taxonomy" id="7574"/>
    <lineage>
        <taxon>Eukaryota</taxon>
        <taxon>Metazoa</taxon>
        <taxon>Spiralia</taxon>
        <taxon>Lophotrochozoa</taxon>
        <taxon>Brachiopoda</taxon>
        <taxon>Linguliformea</taxon>
        <taxon>Lingulata</taxon>
        <taxon>Lingulida</taxon>
        <taxon>Linguloidea</taxon>
        <taxon>Lingulidae</taxon>
        <taxon>Lingula</taxon>
    </lineage>
</organism>
<evidence type="ECO:0000259" key="8">
    <source>
        <dbReference type="PROSITE" id="PS50923"/>
    </source>
</evidence>
<dbReference type="SMART" id="SM00032">
    <property type="entry name" value="CCP"/>
    <property type="match status" value="5"/>
</dbReference>
<feature type="domain" description="Sushi" evidence="8">
    <location>
        <begin position="382"/>
        <end position="454"/>
    </location>
</feature>
<evidence type="ECO:0000256" key="2">
    <source>
        <dbReference type="ARBA" id="ARBA00022737"/>
    </source>
</evidence>
<accession>A0A1S3JU82</accession>
<dbReference type="PANTHER" id="PTHR19325">
    <property type="entry name" value="COMPLEMENT COMPONENT-RELATED SUSHI DOMAIN-CONTAINING"/>
    <property type="match status" value="1"/>
</dbReference>
<feature type="compositionally biased region" description="Basic and acidic residues" evidence="6">
    <location>
        <begin position="600"/>
        <end position="609"/>
    </location>
</feature>
<keyword evidence="1 5" id="KW-0768">Sushi</keyword>
<dbReference type="InterPro" id="IPR000436">
    <property type="entry name" value="Sushi_SCR_CCP_dom"/>
</dbReference>
<dbReference type="Gene3D" id="2.10.70.10">
    <property type="entry name" value="Complement Module, domain 1"/>
    <property type="match status" value="3"/>
</dbReference>
<dbReference type="AlphaFoldDB" id="A0A1S3JU82"/>
<evidence type="ECO:0000313" key="10">
    <source>
        <dbReference type="RefSeq" id="XP_013413883.1"/>
    </source>
</evidence>
<evidence type="ECO:0000256" key="5">
    <source>
        <dbReference type="PROSITE-ProRule" id="PRU00302"/>
    </source>
</evidence>
<feature type="domain" description="Sushi" evidence="8">
    <location>
        <begin position="118"/>
        <end position="180"/>
    </location>
</feature>
<dbReference type="InterPro" id="IPR050350">
    <property type="entry name" value="Compl-Cell_Adhes-Reg"/>
</dbReference>
<keyword evidence="3" id="KW-1015">Disulfide bond</keyword>
<dbReference type="Pfam" id="PF00084">
    <property type="entry name" value="Sushi"/>
    <property type="match status" value="4"/>
</dbReference>
<dbReference type="InParanoid" id="A0A1S3JU82"/>